<proteinExistence type="predicted"/>
<evidence type="ECO:0000259" key="1">
    <source>
        <dbReference type="Pfam" id="PF06605"/>
    </source>
</evidence>
<reference evidence="3 4" key="1">
    <citation type="submission" date="2020-03" db="EMBL/GenBank/DDBJ databases">
        <title>Soil Listeria distribution.</title>
        <authorList>
            <person name="Liao J."/>
            <person name="Wiedmann M."/>
        </authorList>
    </citation>
    <scope>NUCLEOTIDE SEQUENCE [LARGE SCALE GENOMIC DNA]</scope>
    <source>
        <strain evidence="3 4">FSL L7-1507</strain>
    </source>
</reference>
<comment type="caution">
    <text evidence="3">The sequence shown here is derived from an EMBL/GenBank/DDBJ whole genome shotgun (WGS) entry which is preliminary data.</text>
</comment>
<feature type="domain" description="Tail spike" evidence="1">
    <location>
        <begin position="92"/>
        <end position="335"/>
    </location>
</feature>
<name>A0A841ZPX9_9LIST</name>
<dbReference type="InterPro" id="IPR044051">
    <property type="entry name" value="Prophage_tail_N"/>
</dbReference>
<dbReference type="Gene3D" id="3.55.50.40">
    <property type="match status" value="1"/>
</dbReference>
<accession>A0A841ZPX9</accession>
<dbReference type="Proteomes" id="UP000559885">
    <property type="component" value="Unassembled WGS sequence"/>
</dbReference>
<evidence type="ECO:0000259" key="2">
    <source>
        <dbReference type="Pfam" id="PF18994"/>
    </source>
</evidence>
<evidence type="ECO:0000313" key="3">
    <source>
        <dbReference type="EMBL" id="MBC1521398.1"/>
    </source>
</evidence>
<dbReference type="Gene3D" id="6.20.110.10">
    <property type="match status" value="1"/>
</dbReference>
<dbReference type="Pfam" id="PF06605">
    <property type="entry name" value="Prophage_tail"/>
    <property type="match status" value="1"/>
</dbReference>
<dbReference type="RefSeq" id="WP_185373286.1">
    <property type="nucleotide sequence ID" value="NZ_JAARRM010000002.1"/>
</dbReference>
<gene>
    <name evidence="3" type="ORF">HB912_07035</name>
</gene>
<protein>
    <submittedName>
        <fullName evidence="3">Uncharacterized protein</fullName>
    </submittedName>
</protein>
<sequence length="345" mass="40142">MTDIFVSDYDKQFKEILTGFDMNGFCETWVENQQWQLDFEIEKTEANPFEFDLLDYESSVFFLGQEFVVKQLSHEAQGNRIFKKVTAPHISYTMQDGYQYNTRTGTLSAMDCLKHIFSGQLGAMGFTYEFIDKNKVVEKVEQENFGNGNYLKLIQEVLEDYKLVMLADNKHLTFMPREDYGQVTENEIRYQYNTDQVSFDIDTLSMKTQIKGFGKKKEDDTYYFPPRTYTSPESSKWGIRIQDPVSDERYTIVGNMDRRLRLDLQDYPATTGSINLKLPYECDKGDYVRFIYEPMGLNYDIQIVGYKQYPFSAGKAPEITLSNNKKTIVNIMAQLAKAIKKKGAM</sequence>
<dbReference type="AlphaFoldDB" id="A0A841ZPX9"/>
<dbReference type="EMBL" id="JAARRM010000002">
    <property type="protein sequence ID" value="MBC1521398.1"/>
    <property type="molecule type" value="Genomic_DNA"/>
</dbReference>
<feature type="domain" description="Prophage endopeptidase tail N-terminal" evidence="2">
    <location>
        <begin position="4"/>
        <end position="89"/>
    </location>
</feature>
<evidence type="ECO:0000313" key="4">
    <source>
        <dbReference type="Proteomes" id="UP000559885"/>
    </source>
</evidence>
<dbReference type="Pfam" id="PF18994">
    <property type="entry name" value="Prophage_tailD1"/>
    <property type="match status" value="1"/>
</dbReference>
<organism evidence="3 4">
    <name type="scientific">Listeria aquatica</name>
    <dbReference type="NCBI Taxonomy" id="1494960"/>
    <lineage>
        <taxon>Bacteria</taxon>
        <taxon>Bacillati</taxon>
        <taxon>Bacillota</taxon>
        <taxon>Bacilli</taxon>
        <taxon>Bacillales</taxon>
        <taxon>Listeriaceae</taxon>
        <taxon>Listeria</taxon>
    </lineage>
</organism>
<dbReference type="InterPro" id="IPR010572">
    <property type="entry name" value="Tail_dom"/>
</dbReference>